<organism evidence="1 2">
    <name type="scientific">Dermacentor silvarum</name>
    <name type="common">Tick</name>
    <dbReference type="NCBI Taxonomy" id="543639"/>
    <lineage>
        <taxon>Eukaryota</taxon>
        <taxon>Metazoa</taxon>
        <taxon>Ecdysozoa</taxon>
        <taxon>Arthropoda</taxon>
        <taxon>Chelicerata</taxon>
        <taxon>Arachnida</taxon>
        <taxon>Acari</taxon>
        <taxon>Parasitiformes</taxon>
        <taxon>Ixodida</taxon>
        <taxon>Ixodoidea</taxon>
        <taxon>Ixodidae</taxon>
        <taxon>Rhipicephalinae</taxon>
        <taxon>Dermacentor</taxon>
    </lineage>
</organism>
<reference evidence="1" key="1">
    <citation type="submission" date="2020-05" db="EMBL/GenBank/DDBJ databases">
        <title>Large-scale comparative analyses of tick genomes elucidate their genetic diversity and vector capacities.</title>
        <authorList>
            <person name="Jia N."/>
            <person name="Wang J."/>
            <person name="Shi W."/>
            <person name="Du L."/>
            <person name="Sun Y."/>
            <person name="Zhan W."/>
            <person name="Jiang J."/>
            <person name="Wang Q."/>
            <person name="Zhang B."/>
            <person name="Ji P."/>
            <person name="Sakyi L.B."/>
            <person name="Cui X."/>
            <person name="Yuan T."/>
            <person name="Jiang B."/>
            <person name="Yang W."/>
            <person name="Lam T.T.-Y."/>
            <person name="Chang Q."/>
            <person name="Ding S."/>
            <person name="Wang X."/>
            <person name="Zhu J."/>
            <person name="Ruan X."/>
            <person name="Zhao L."/>
            <person name="Wei J."/>
            <person name="Que T."/>
            <person name="Du C."/>
            <person name="Cheng J."/>
            <person name="Dai P."/>
            <person name="Han X."/>
            <person name="Huang E."/>
            <person name="Gao Y."/>
            <person name="Liu J."/>
            <person name="Shao H."/>
            <person name="Ye R."/>
            <person name="Li L."/>
            <person name="Wei W."/>
            <person name="Wang X."/>
            <person name="Wang C."/>
            <person name="Yang T."/>
            <person name="Huo Q."/>
            <person name="Li W."/>
            <person name="Guo W."/>
            <person name="Chen H."/>
            <person name="Zhou L."/>
            <person name="Ni X."/>
            <person name="Tian J."/>
            <person name="Zhou Y."/>
            <person name="Sheng Y."/>
            <person name="Liu T."/>
            <person name="Pan Y."/>
            <person name="Xia L."/>
            <person name="Li J."/>
            <person name="Zhao F."/>
            <person name="Cao W."/>
        </authorList>
    </citation>
    <scope>NUCLEOTIDE SEQUENCE</scope>
    <source>
        <strain evidence="1">Dsil-2018</strain>
    </source>
</reference>
<proteinExistence type="predicted"/>
<sequence length="157" mass="17288">MVGDSSTAVTTFEGPMIPRYVRYYGGEVACHPYRPTGQVCQLCLQQGHRSDVCPTPTSPVWRNCSLLNPPSKHACSPKCQICGQGHLTGAKDSLQCLKTVRQRPPPHSTKTPAFSERGRNPHCRPPTSRPRWLSFEADASCSPLRSRSQSTSFPPLP</sequence>
<dbReference type="EMBL" id="CM023475">
    <property type="protein sequence ID" value="KAH7946021.1"/>
    <property type="molecule type" value="Genomic_DNA"/>
</dbReference>
<name>A0ACB8CM23_DERSI</name>
<evidence type="ECO:0000313" key="2">
    <source>
        <dbReference type="Proteomes" id="UP000821865"/>
    </source>
</evidence>
<gene>
    <name evidence="1" type="ORF">HPB49_019037</name>
</gene>
<keyword evidence="2" id="KW-1185">Reference proteome</keyword>
<dbReference type="Proteomes" id="UP000821865">
    <property type="component" value="Chromosome 6"/>
</dbReference>
<comment type="caution">
    <text evidence="1">The sequence shown here is derived from an EMBL/GenBank/DDBJ whole genome shotgun (WGS) entry which is preliminary data.</text>
</comment>
<protein>
    <submittedName>
        <fullName evidence="1">Uncharacterized protein</fullName>
    </submittedName>
</protein>
<evidence type="ECO:0000313" key="1">
    <source>
        <dbReference type="EMBL" id="KAH7946021.1"/>
    </source>
</evidence>
<accession>A0ACB8CM23</accession>